<keyword evidence="3" id="KW-1185">Reference proteome</keyword>
<dbReference type="EMBL" id="JAJSOF020000017">
    <property type="protein sequence ID" value="KAJ4440244.1"/>
    <property type="molecule type" value="Genomic_DNA"/>
</dbReference>
<dbReference type="Proteomes" id="UP001148838">
    <property type="component" value="Unassembled WGS sequence"/>
</dbReference>
<name>A0ABQ8T1A1_PERAM</name>
<evidence type="ECO:0000313" key="2">
    <source>
        <dbReference type="EMBL" id="KAJ4440244.1"/>
    </source>
</evidence>
<sequence length="77" mass="9236">MVEHKVKNETVRQECAIMEMIKFIKARRREWNLHVERAERNRLIRAARDFIPGGRRTRSRSKKRWKEGCLSSPSDQA</sequence>
<protein>
    <submittedName>
        <fullName evidence="2">Uncharacterized protein</fullName>
    </submittedName>
</protein>
<feature type="region of interest" description="Disordered" evidence="1">
    <location>
        <begin position="51"/>
        <end position="77"/>
    </location>
</feature>
<evidence type="ECO:0000256" key="1">
    <source>
        <dbReference type="SAM" id="MobiDB-lite"/>
    </source>
</evidence>
<comment type="caution">
    <text evidence="2">The sequence shown here is derived from an EMBL/GenBank/DDBJ whole genome shotgun (WGS) entry which is preliminary data.</text>
</comment>
<organism evidence="2 3">
    <name type="scientific">Periplaneta americana</name>
    <name type="common">American cockroach</name>
    <name type="synonym">Blatta americana</name>
    <dbReference type="NCBI Taxonomy" id="6978"/>
    <lineage>
        <taxon>Eukaryota</taxon>
        <taxon>Metazoa</taxon>
        <taxon>Ecdysozoa</taxon>
        <taxon>Arthropoda</taxon>
        <taxon>Hexapoda</taxon>
        <taxon>Insecta</taxon>
        <taxon>Pterygota</taxon>
        <taxon>Neoptera</taxon>
        <taxon>Polyneoptera</taxon>
        <taxon>Dictyoptera</taxon>
        <taxon>Blattodea</taxon>
        <taxon>Blattoidea</taxon>
        <taxon>Blattidae</taxon>
        <taxon>Blattinae</taxon>
        <taxon>Periplaneta</taxon>
    </lineage>
</organism>
<gene>
    <name evidence="2" type="ORF">ANN_08383</name>
</gene>
<reference evidence="2 3" key="1">
    <citation type="journal article" date="2022" name="Allergy">
        <title>Genome assembly and annotation of Periplaneta americana reveal a comprehensive cockroach allergen profile.</title>
        <authorList>
            <person name="Wang L."/>
            <person name="Xiong Q."/>
            <person name="Saelim N."/>
            <person name="Wang L."/>
            <person name="Nong W."/>
            <person name="Wan A.T."/>
            <person name="Shi M."/>
            <person name="Liu X."/>
            <person name="Cao Q."/>
            <person name="Hui J.H.L."/>
            <person name="Sookrung N."/>
            <person name="Leung T.F."/>
            <person name="Tungtrongchitr A."/>
            <person name="Tsui S.K.W."/>
        </authorList>
    </citation>
    <scope>NUCLEOTIDE SEQUENCE [LARGE SCALE GENOMIC DNA]</scope>
    <source>
        <strain evidence="2">PWHHKU_190912</strain>
    </source>
</reference>
<accession>A0ABQ8T1A1</accession>
<feature type="compositionally biased region" description="Basic residues" evidence="1">
    <location>
        <begin position="55"/>
        <end position="65"/>
    </location>
</feature>
<evidence type="ECO:0000313" key="3">
    <source>
        <dbReference type="Proteomes" id="UP001148838"/>
    </source>
</evidence>
<proteinExistence type="predicted"/>